<dbReference type="Proteomes" id="UP001595604">
    <property type="component" value="Unassembled WGS sequence"/>
</dbReference>
<gene>
    <name evidence="2" type="ORF">ACFOD9_05675</name>
</gene>
<keyword evidence="1" id="KW-0175">Coiled coil</keyword>
<proteinExistence type="predicted"/>
<keyword evidence="3" id="KW-1185">Reference proteome</keyword>
<evidence type="ECO:0000313" key="2">
    <source>
        <dbReference type="EMBL" id="MFC3173737.1"/>
    </source>
</evidence>
<name>A0ABV7IP47_9SPHN</name>
<evidence type="ECO:0008006" key="4">
    <source>
        <dbReference type="Google" id="ProtNLM"/>
    </source>
</evidence>
<dbReference type="InterPro" id="IPR011008">
    <property type="entry name" value="Dimeric_a/b-barrel"/>
</dbReference>
<comment type="caution">
    <text evidence="2">The sequence shown here is derived from an EMBL/GenBank/DDBJ whole genome shotgun (WGS) entry which is preliminary data.</text>
</comment>
<dbReference type="SUPFAM" id="SSF54909">
    <property type="entry name" value="Dimeric alpha+beta barrel"/>
    <property type="match status" value="1"/>
</dbReference>
<organism evidence="2 3">
    <name type="scientific">Novosphingobium bradum</name>
    <dbReference type="NCBI Taxonomy" id="1737444"/>
    <lineage>
        <taxon>Bacteria</taxon>
        <taxon>Pseudomonadati</taxon>
        <taxon>Pseudomonadota</taxon>
        <taxon>Alphaproteobacteria</taxon>
        <taxon>Sphingomonadales</taxon>
        <taxon>Sphingomonadaceae</taxon>
        <taxon>Novosphingobium</taxon>
    </lineage>
</organism>
<evidence type="ECO:0000313" key="3">
    <source>
        <dbReference type="Proteomes" id="UP001595604"/>
    </source>
</evidence>
<accession>A0ABV7IP47</accession>
<dbReference type="Gene3D" id="3.30.70.100">
    <property type="match status" value="1"/>
</dbReference>
<sequence length="102" mass="11080">MARFLLIALNGPTGGEGDEQAYNTWYDEVHKGDLMKVAGAVSVRRFKVEAANRTDRPYVSVTEVEADSAEQVMASLQQNASSLSDKLDTSNSIFVLARELGA</sequence>
<reference evidence="3" key="1">
    <citation type="journal article" date="2019" name="Int. J. Syst. Evol. Microbiol.">
        <title>The Global Catalogue of Microorganisms (GCM) 10K type strain sequencing project: providing services to taxonomists for standard genome sequencing and annotation.</title>
        <authorList>
            <consortium name="The Broad Institute Genomics Platform"/>
            <consortium name="The Broad Institute Genome Sequencing Center for Infectious Disease"/>
            <person name="Wu L."/>
            <person name="Ma J."/>
        </authorList>
    </citation>
    <scope>NUCLEOTIDE SEQUENCE [LARGE SCALE GENOMIC DNA]</scope>
    <source>
        <strain evidence="3">KCTC 42984</strain>
    </source>
</reference>
<evidence type="ECO:0000256" key="1">
    <source>
        <dbReference type="SAM" id="Coils"/>
    </source>
</evidence>
<dbReference type="EMBL" id="JBHRTQ010000005">
    <property type="protein sequence ID" value="MFC3173737.1"/>
    <property type="molecule type" value="Genomic_DNA"/>
</dbReference>
<dbReference type="RefSeq" id="WP_379509122.1">
    <property type="nucleotide sequence ID" value="NZ_JBHRTQ010000005.1"/>
</dbReference>
<feature type="coiled-coil region" evidence="1">
    <location>
        <begin position="59"/>
        <end position="86"/>
    </location>
</feature>
<protein>
    <recommendedName>
        <fullName evidence="4">REDY-like protein HapK</fullName>
    </recommendedName>
</protein>